<dbReference type="GO" id="GO:0034220">
    <property type="term" value="P:monoatomic ion transmembrane transport"/>
    <property type="evidence" value="ECO:0007669"/>
    <property type="project" value="InterPro"/>
</dbReference>
<keyword evidence="3" id="KW-0812">Transmembrane</keyword>
<dbReference type="GO" id="GO:0046930">
    <property type="term" value="C:pore complex"/>
    <property type="evidence" value="ECO:0007669"/>
    <property type="project" value="UniProtKB-KW"/>
</dbReference>
<gene>
    <name evidence="9" type="ORF">SAMN02745213_02164</name>
</gene>
<keyword evidence="2" id="KW-1134">Transmembrane beta strand</keyword>
<evidence type="ECO:0000256" key="1">
    <source>
        <dbReference type="ARBA" id="ARBA00022448"/>
    </source>
</evidence>
<evidence type="ECO:0000256" key="5">
    <source>
        <dbReference type="ARBA" id="ARBA00023065"/>
    </source>
</evidence>
<dbReference type="EMBL" id="FUXX01000055">
    <property type="protein sequence ID" value="SKA69134.1"/>
    <property type="molecule type" value="Genomic_DNA"/>
</dbReference>
<keyword evidence="2" id="KW-0472">Membrane</keyword>
<evidence type="ECO:0000313" key="9">
    <source>
        <dbReference type="EMBL" id="SKA69134.1"/>
    </source>
</evidence>
<dbReference type="PRINTS" id="PR00183">
    <property type="entry name" value="ECOLIPORIN"/>
</dbReference>
<dbReference type="InterPro" id="IPR050298">
    <property type="entry name" value="Gram-neg_bact_OMP"/>
</dbReference>
<dbReference type="GO" id="GO:0015288">
    <property type="term" value="F:porin activity"/>
    <property type="evidence" value="ECO:0007669"/>
    <property type="project" value="UniProtKB-KW"/>
</dbReference>
<dbReference type="GO" id="GO:0009279">
    <property type="term" value="C:cell outer membrane"/>
    <property type="evidence" value="ECO:0007669"/>
    <property type="project" value="InterPro"/>
</dbReference>
<evidence type="ECO:0000256" key="2">
    <source>
        <dbReference type="ARBA" id="ARBA00022452"/>
    </source>
</evidence>
<name>A0A1T4VVU4_9GAMM</name>
<proteinExistence type="predicted"/>
<dbReference type="Gene3D" id="2.40.160.10">
    <property type="entry name" value="Porin"/>
    <property type="match status" value="1"/>
</dbReference>
<dbReference type="AlphaFoldDB" id="A0A1T4VVU4"/>
<accession>A0A1T4VVU4</accession>
<dbReference type="Proteomes" id="UP000242432">
    <property type="component" value="Unassembled WGS sequence"/>
</dbReference>
<sequence>MIKSVPVTLLAAAFISCVNAASVYDKDGNILYLDGRVQSVLYSGNHNKAGENDSSIQNSGRFGIGGKSQLNDWISATAYTQWDVADDSSNNDFKAREQYVGADFGVYGKVITGRMRDSTYYVESLTDRYEDAGANVQSVYNSEYRGGQILYVYDNYGMHAQFGLQTAQDKAKVAKSHLSYFDREDSFAVDSGVNFALGYTFDEIGGEPLSVRGGYSRLNGQKGNDVALYSSTSASWTHPNGEPFDSFDHANFGISWGELDSGLYLAALYDYSKMDFLDEDYQSIARKVNGVAVSELDYIESQGFELAVGYAFDNGLSTILGYEVSYNKARSNNSSYDRAKVRRIPVLVNYKLNSNFNVWGEVGINAGSDRKFSELKKDKKDYKNVFSFGARYTF</sequence>
<evidence type="ECO:0000313" key="10">
    <source>
        <dbReference type="Proteomes" id="UP000242432"/>
    </source>
</evidence>
<keyword evidence="1" id="KW-0813">Transport</keyword>
<evidence type="ECO:0000256" key="7">
    <source>
        <dbReference type="ARBA" id="ARBA00023237"/>
    </source>
</evidence>
<dbReference type="PANTHER" id="PTHR34501:SF9">
    <property type="entry name" value="MAJOR OUTER MEMBRANE PROTEIN P.IA"/>
    <property type="match status" value="1"/>
</dbReference>
<evidence type="ECO:0000256" key="8">
    <source>
        <dbReference type="SAM" id="SignalP"/>
    </source>
</evidence>
<keyword evidence="4 8" id="KW-0732">Signal</keyword>
<reference evidence="10" key="1">
    <citation type="submission" date="2017-02" db="EMBL/GenBank/DDBJ databases">
        <authorList>
            <person name="Varghese N."/>
            <person name="Submissions S."/>
        </authorList>
    </citation>
    <scope>NUCLEOTIDE SEQUENCE [LARGE SCALE GENOMIC DNA]</scope>
    <source>
        <strain evidence="10">DSM 3072</strain>
    </source>
</reference>
<dbReference type="PANTHER" id="PTHR34501">
    <property type="entry name" value="PROTEIN YDDL-RELATED"/>
    <property type="match status" value="1"/>
</dbReference>
<dbReference type="SUPFAM" id="SSF56935">
    <property type="entry name" value="Porins"/>
    <property type="match status" value="1"/>
</dbReference>
<dbReference type="InterPro" id="IPR001897">
    <property type="entry name" value="Porin_gammaproteobac"/>
</dbReference>
<dbReference type="PROSITE" id="PS51257">
    <property type="entry name" value="PROKAR_LIPOPROTEIN"/>
    <property type="match status" value="1"/>
</dbReference>
<feature type="signal peptide" evidence="8">
    <location>
        <begin position="1"/>
        <end position="20"/>
    </location>
</feature>
<feature type="chain" id="PRO_5012436763" evidence="8">
    <location>
        <begin position="21"/>
        <end position="394"/>
    </location>
</feature>
<keyword evidence="7" id="KW-0998">Cell outer membrane</keyword>
<keyword evidence="6" id="KW-0626">Porin</keyword>
<evidence type="ECO:0000256" key="4">
    <source>
        <dbReference type="ARBA" id="ARBA00022729"/>
    </source>
</evidence>
<evidence type="ECO:0000256" key="3">
    <source>
        <dbReference type="ARBA" id="ARBA00022692"/>
    </source>
</evidence>
<keyword evidence="10" id="KW-1185">Reference proteome</keyword>
<dbReference type="InterPro" id="IPR023614">
    <property type="entry name" value="Porin_dom_sf"/>
</dbReference>
<evidence type="ECO:0000256" key="6">
    <source>
        <dbReference type="ARBA" id="ARBA00023114"/>
    </source>
</evidence>
<protein>
    <submittedName>
        <fullName evidence="9">Outer membrane protein (Porin)</fullName>
    </submittedName>
</protein>
<keyword evidence="5" id="KW-0406">Ion transport</keyword>
<dbReference type="RefSeq" id="WP_078929469.1">
    <property type="nucleotide sequence ID" value="NZ_FUXX01000055.1"/>
</dbReference>
<organism evidence="9 10">
    <name type="scientific">Succinivibrio dextrinosolvens DSM 3072</name>
    <dbReference type="NCBI Taxonomy" id="1123324"/>
    <lineage>
        <taxon>Bacteria</taxon>
        <taxon>Pseudomonadati</taxon>
        <taxon>Pseudomonadota</taxon>
        <taxon>Gammaproteobacteria</taxon>
        <taxon>Aeromonadales</taxon>
        <taxon>Succinivibrionaceae</taxon>
        <taxon>Succinivibrio</taxon>
    </lineage>
</organism>